<reference evidence="3" key="1">
    <citation type="submission" date="2017-09" db="EMBL/GenBank/DDBJ databases">
        <title>Depth-based differentiation of microbial function through sediment-hosted aquifers and enrichment of novel symbionts in the deep terrestrial subsurface.</title>
        <authorList>
            <person name="Probst A.J."/>
            <person name="Ladd B."/>
            <person name="Jarett J.K."/>
            <person name="Geller-Mcgrath D.E."/>
            <person name="Sieber C.M.K."/>
            <person name="Emerson J.B."/>
            <person name="Anantharaman K."/>
            <person name="Thomas B.C."/>
            <person name="Malmstrom R."/>
            <person name="Stieglmeier M."/>
            <person name="Klingl A."/>
            <person name="Woyke T."/>
            <person name="Ryan C.M."/>
            <person name="Banfield J.F."/>
        </authorList>
    </citation>
    <scope>NUCLEOTIDE SEQUENCE [LARGE SCALE GENOMIC DNA]</scope>
</reference>
<name>A0A2M7R8J3_9BACT</name>
<evidence type="ECO:0000313" key="2">
    <source>
        <dbReference type="EMBL" id="PIY90922.1"/>
    </source>
</evidence>
<organism evidence="2 3">
    <name type="scientific">Candidatus Nealsonbacteria bacterium CG_4_10_14_0_8_um_filter_35_10</name>
    <dbReference type="NCBI Taxonomy" id="1974683"/>
    <lineage>
        <taxon>Bacteria</taxon>
        <taxon>Candidatus Nealsoniibacteriota</taxon>
    </lineage>
</organism>
<proteinExistence type="predicted"/>
<feature type="transmembrane region" description="Helical" evidence="1">
    <location>
        <begin position="100"/>
        <end position="128"/>
    </location>
</feature>
<keyword evidence="1" id="KW-0472">Membrane</keyword>
<feature type="transmembrane region" description="Helical" evidence="1">
    <location>
        <begin position="33"/>
        <end position="51"/>
    </location>
</feature>
<feature type="transmembrane region" description="Helical" evidence="1">
    <location>
        <begin position="72"/>
        <end position="94"/>
    </location>
</feature>
<keyword evidence="1" id="KW-0812">Transmembrane</keyword>
<dbReference type="AlphaFoldDB" id="A0A2M7R8J3"/>
<gene>
    <name evidence="2" type="ORF">COY72_00900</name>
</gene>
<sequence>MAEIYIQRNILVSYLSWYFSDVPREILKGWKNFLVFNLNYFSIPLLLKTFFSHWRQYKWDYGRGFDLKRYAEAFFSNLISRILGAMVRSILIFIGIFCEILILIFGLIFFFGWLILPVLLIWGLFFGIKLLL</sequence>
<dbReference type="EMBL" id="PFLX01000021">
    <property type="protein sequence ID" value="PIY90922.1"/>
    <property type="molecule type" value="Genomic_DNA"/>
</dbReference>
<evidence type="ECO:0000313" key="3">
    <source>
        <dbReference type="Proteomes" id="UP000230055"/>
    </source>
</evidence>
<comment type="caution">
    <text evidence="2">The sequence shown here is derived from an EMBL/GenBank/DDBJ whole genome shotgun (WGS) entry which is preliminary data.</text>
</comment>
<protein>
    <submittedName>
        <fullName evidence="2">Uncharacterized protein</fullName>
    </submittedName>
</protein>
<evidence type="ECO:0000256" key="1">
    <source>
        <dbReference type="SAM" id="Phobius"/>
    </source>
</evidence>
<dbReference type="Proteomes" id="UP000230055">
    <property type="component" value="Unassembled WGS sequence"/>
</dbReference>
<keyword evidence="1" id="KW-1133">Transmembrane helix</keyword>
<accession>A0A2M7R8J3</accession>